<reference evidence="1" key="1">
    <citation type="journal article" date="2014" name="Int. J. Syst. Evol. Microbiol.">
        <title>Complete genome sequence of Corynebacterium casei LMG S-19264T (=DSM 44701T), isolated from a smear-ripened cheese.</title>
        <authorList>
            <consortium name="US DOE Joint Genome Institute (JGI-PGF)"/>
            <person name="Walter F."/>
            <person name="Albersmeier A."/>
            <person name="Kalinowski J."/>
            <person name="Ruckert C."/>
        </authorList>
    </citation>
    <scope>NUCLEOTIDE SEQUENCE</scope>
    <source>
        <strain evidence="1">CGMCC 1.15178</strain>
    </source>
</reference>
<reference evidence="1" key="2">
    <citation type="submission" date="2020-09" db="EMBL/GenBank/DDBJ databases">
        <authorList>
            <person name="Sun Q."/>
            <person name="Zhou Y."/>
        </authorList>
    </citation>
    <scope>NUCLEOTIDE SEQUENCE</scope>
    <source>
        <strain evidence="1">CGMCC 1.15178</strain>
    </source>
</reference>
<name>A0A916YIS3_9BACL</name>
<sequence length="62" mass="6414">MAKRAGSLQAVKLPCSGSQQSLDCPFPAISDREEYNIGMGGSAPNPLAHGFGNLNAAQTPLK</sequence>
<keyword evidence="2" id="KW-1185">Reference proteome</keyword>
<dbReference type="AlphaFoldDB" id="A0A916YIS3"/>
<dbReference type="EMBL" id="BMHP01000001">
    <property type="protein sequence ID" value="GGD46713.1"/>
    <property type="molecule type" value="Genomic_DNA"/>
</dbReference>
<organism evidence="1 2">
    <name type="scientific">Paenibacillus nasutitermitis</name>
    <dbReference type="NCBI Taxonomy" id="1652958"/>
    <lineage>
        <taxon>Bacteria</taxon>
        <taxon>Bacillati</taxon>
        <taxon>Bacillota</taxon>
        <taxon>Bacilli</taxon>
        <taxon>Bacillales</taxon>
        <taxon>Paenibacillaceae</taxon>
        <taxon>Paenibacillus</taxon>
    </lineage>
</organism>
<accession>A0A916YIS3</accession>
<evidence type="ECO:0000313" key="1">
    <source>
        <dbReference type="EMBL" id="GGD46713.1"/>
    </source>
</evidence>
<gene>
    <name evidence="1" type="ORF">GCM10010911_00250</name>
</gene>
<dbReference type="Proteomes" id="UP000612456">
    <property type="component" value="Unassembled WGS sequence"/>
</dbReference>
<comment type="caution">
    <text evidence="1">The sequence shown here is derived from an EMBL/GenBank/DDBJ whole genome shotgun (WGS) entry which is preliminary data.</text>
</comment>
<evidence type="ECO:0000313" key="2">
    <source>
        <dbReference type="Proteomes" id="UP000612456"/>
    </source>
</evidence>
<protein>
    <submittedName>
        <fullName evidence="1">Uncharacterized protein</fullName>
    </submittedName>
</protein>
<proteinExistence type="predicted"/>